<protein>
    <submittedName>
        <fullName evidence="1">Uncharacterized protein</fullName>
    </submittedName>
</protein>
<gene>
    <name evidence="1" type="ORF">NCER_101955</name>
</gene>
<evidence type="ECO:0000313" key="1">
    <source>
        <dbReference type="EMBL" id="EEQ81564.1"/>
    </source>
</evidence>
<evidence type="ECO:0000313" key="2">
    <source>
        <dbReference type="Proteomes" id="UP000009082"/>
    </source>
</evidence>
<name>C4VB37_VAIC1</name>
<dbReference type="OMA" id="CVESEYD"/>
<dbReference type="EMBL" id="ACOL01000374">
    <property type="protein sequence ID" value="EEQ81564.1"/>
    <property type="molecule type" value="Genomic_DNA"/>
</dbReference>
<dbReference type="KEGG" id="nce:NCER_101955"/>
<dbReference type="HOGENOM" id="CLU_1586972_0_0_1"/>
<dbReference type="OrthoDB" id="2195833at2759"/>
<accession>C4VB37</accession>
<proteinExistence type="predicted"/>
<dbReference type="InParanoid" id="C4VB37"/>
<sequence length="168" mass="19971">MCSHLSLKDGFCKLCGIQVEEYTLVLPVHTPSNTLITSQKHVHLLNKLLHGLNIFEYKSDILQEYNNKLFKSRLSTKDKLLLCIYKVLRNISYPITFSDLEVYTSKIRSKWFKEYKFIPYNYEYIINIVSRFNNKHLKVDVDDVVNFVYRHSKCPIDRVIKIYLEKSI</sequence>
<dbReference type="AlphaFoldDB" id="C4VB37"/>
<dbReference type="VEuPathDB" id="MicrosporidiaDB:NCER_101955"/>
<organism evidence="2">
    <name type="scientific">Vairimorpha ceranae (strain BRL01)</name>
    <name type="common">Microsporidian parasite</name>
    <name type="synonym">Nosema ceranae</name>
    <dbReference type="NCBI Taxonomy" id="578460"/>
    <lineage>
        <taxon>Eukaryota</taxon>
        <taxon>Fungi</taxon>
        <taxon>Fungi incertae sedis</taxon>
        <taxon>Microsporidia</taxon>
        <taxon>Nosematidae</taxon>
        <taxon>Vairimorpha</taxon>
    </lineage>
</organism>
<reference evidence="2" key="1">
    <citation type="journal article" date="2009" name="PLoS Pathog.">
        <title>Genomic analyses of the microsporidian Nosema ceranae, an emergent pathogen of honey bees.</title>
        <authorList>
            <person name="Cornman R.S."/>
            <person name="Chen Y.P."/>
            <person name="Schatz M.C."/>
            <person name="Street C."/>
            <person name="Zhao Y."/>
            <person name="Desany B."/>
            <person name="Egholm M."/>
            <person name="Hutchison S."/>
            <person name="Pettis J.S."/>
            <person name="Lipkin W.I."/>
            <person name="Evans J.D."/>
        </authorList>
    </citation>
    <scope>NUCLEOTIDE SEQUENCE [LARGE SCALE GENOMIC DNA]</scope>
    <source>
        <strain evidence="2">BRL01</strain>
    </source>
</reference>
<dbReference type="Proteomes" id="UP000009082">
    <property type="component" value="Unassembled WGS sequence"/>
</dbReference>